<dbReference type="Proteomes" id="UP000053989">
    <property type="component" value="Unassembled WGS sequence"/>
</dbReference>
<accession>A0A0C3DSU7</accession>
<name>A0A0C3DSU7_9AGAM</name>
<dbReference type="AlphaFoldDB" id="A0A0C3DSU7"/>
<dbReference type="EMBL" id="KN822075">
    <property type="protein sequence ID" value="KIM59279.1"/>
    <property type="molecule type" value="Genomic_DNA"/>
</dbReference>
<reference evidence="2" key="2">
    <citation type="submission" date="2015-01" db="EMBL/GenBank/DDBJ databases">
        <title>Evolutionary Origins and Diversification of the Mycorrhizal Mutualists.</title>
        <authorList>
            <consortium name="DOE Joint Genome Institute"/>
            <consortium name="Mycorrhizal Genomics Consortium"/>
            <person name="Kohler A."/>
            <person name="Kuo A."/>
            <person name="Nagy L.G."/>
            <person name="Floudas D."/>
            <person name="Copeland A."/>
            <person name="Barry K.W."/>
            <person name="Cichocki N."/>
            <person name="Veneault-Fourrey C."/>
            <person name="LaButti K."/>
            <person name="Lindquist E.A."/>
            <person name="Lipzen A."/>
            <person name="Lundell T."/>
            <person name="Morin E."/>
            <person name="Murat C."/>
            <person name="Riley R."/>
            <person name="Ohm R."/>
            <person name="Sun H."/>
            <person name="Tunlid A."/>
            <person name="Henrissat B."/>
            <person name="Grigoriev I.V."/>
            <person name="Hibbett D.S."/>
            <person name="Martin F."/>
        </authorList>
    </citation>
    <scope>NUCLEOTIDE SEQUENCE [LARGE SCALE GENOMIC DNA]</scope>
    <source>
        <strain evidence="2">Foug A</strain>
    </source>
</reference>
<dbReference type="HOGENOM" id="CLU_2639563_0_0_1"/>
<protein>
    <submittedName>
        <fullName evidence="1">Uncharacterized protein</fullName>
    </submittedName>
</protein>
<evidence type="ECO:0000313" key="1">
    <source>
        <dbReference type="EMBL" id="KIM59279.1"/>
    </source>
</evidence>
<dbReference type="InParanoid" id="A0A0C3DSU7"/>
<proteinExistence type="predicted"/>
<evidence type="ECO:0000313" key="2">
    <source>
        <dbReference type="Proteomes" id="UP000053989"/>
    </source>
</evidence>
<gene>
    <name evidence="1" type="ORF">SCLCIDRAFT_1027040</name>
</gene>
<sequence length="77" mass="8425">MATTMTVAKLEVPTRRTGPMTVFKGYALDVPPLLPFSGIFELTPHISSLRRTSRTSKAGTVELCCEPYLVALSLILE</sequence>
<organism evidence="1 2">
    <name type="scientific">Scleroderma citrinum Foug A</name>
    <dbReference type="NCBI Taxonomy" id="1036808"/>
    <lineage>
        <taxon>Eukaryota</taxon>
        <taxon>Fungi</taxon>
        <taxon>Dikarya</taxon>
        <taxon>Basidiomycota</taxon>
        <taxon>Agaricomycotina</taxon>
        <taxon>Agaricomycetes</taxon>
        <taxon>Agaricomycetidae</taxon>
        <taxon>Boletales</taxon>
        <taxon>Sclerodermatineae</taxon>
        <taxon>Sclerodermataceae</taxon>
        <taxon>Scleroderma</taxon>
    </lineage>
</organism>
<keyword evidence="2" id="KW-1185">Reference proteome</keyword>
<reference evidence="1 2" key="1">
    <citation type="submission" date="2014-04" db="EMBL/GenBank/DDBJ databases">
        <authorList>
            <consortium name="DOE Joint Genome Institute"/>
            <person name="Kuo A."/>
            <person name="Kohler A."/>
            <person name="Nagy L.G."/>
            <person name="Floudas D."/>
            <person name="Copeland A."/>
            <person name="Barry K.W."/>
            <person name="Cichocki N."/>
            <person name="Veneault-Fourrey C."/>
            <person name="LaButti K."/>
            <person name="Lindquist E.A."/>
            <person name="Lipzen A."/>
            <person name="Lundell T."/>
            <person name="Morin E."/>
            <person name="Murat C."/>
            <person name="Sun H."/>
            <person name="Tunlid A."/>
            <person name="Henrissat B."/>
            <person name="Grigoriev I.V."/>
            <person name="Hibbett D.S."/>
            <person name="Martin F."/>
            <person name="Nordberg H.P."/>
            <person name="Cantor M.N."/>
            <person name="Hua S.X."/>
        </authorList>
    </citation>
    <scope>NUCLEOTIDE SEQUENCE [LARGE SCALE GENOMIC DNA]</scope>
    <source>
        <strain evidence="1 2">Foug A</strain>
    </source>
</reference>